<reference evidence="1" key="3">
    <citation type="journal article" date="2017" name="Nature">
        <title>Genome sequence of the progenitor of the wheat D genome Aegilops tauschii.</title>
        <authorList>
            <person name="Luo M.C."/>
            <person name="Gu Y.Q."/>
            <person name="Puiu D."/>
            <person name="Wang H."/>
            <person name="Twardziok S.O."/>
            <person name="Deal K.R."/>
            <person name="Huo N."/>
            <person name="Zhu T."/>
            <person name="Wang L."/>
            <person name="Wang Y."/>
            <person name="McGuire P.E."/>
            <person name="Liu S."/>
            <person name="Long H."/>
            <person name="Ramasamy R.K."/>
            <person name="Rodriguez J.C."/>
            <person name="Van S.L."/>
            <person name="Yuan L."/>
            <person name="Wang Z."/>
            <person name="Xia Z."/>
            <person name="Xiao L."/>
            <person name="Anderson O.D."/>
            <person name="Ouyang S."/>
            <person name="Liang Y."/>
            <person name="Zimin A.V."/>
            <person name="Pertea G."/>
            <person name="Qi P."/>
            <person name="Bennetzen J.L."/>
            <person name="Dai X."/>
            <person name="Dawson M.W."/>
            <person name="Muller H.G."/>
            <person name="Kugler K."/>
            <person name="Rivarola-Duarte L."/>
            <person name="Spannagl M."/>
            <person name="Mayer K.F.X."/>
            <person name="Lu F.H."/>
            <person name="Bevan M.W."/>
            <person name="Leroy P."/>
            <person name="Li P."/>
            <person name="You F.M."/>
            <person name="Sun Q."/>
            <person name="Liu Z."/>
            <person name="Lyons E."/>
            <person name="Wicker T."/>
            <person name="Salzberg S.L."/>
            <person name="Devos K.M."/>
            <person name="Dvorak J."/>
        </authorList>
    </citation>
    <scope>NUCLEOTIDE SEQUENCE [LARGE SCALE GENOMIC DNA]</scope>
    <source>
        <strain evidence="1">cv. AL8/78</strain>
    </source>
</reference>
<evidence type="ECO:0000313" key="1">
    <source>
        <dbReference type="EnsemblPlants" id="AET4Gv20360900.17"/>
    </source>
</evidence>
<organism evidence="1 2">
    <name type="scientific">Aegilops tauschii subsp. strangulata</name>
    <name type="common">Goatgrass</name>
    <dbReference type="NCBI Taxonomy" id="200361"/>
    <lineage>
        <taxon>Eukaryota</taxon>
        <taxon>Viridiplantae</taxon>
        <taxon>Streptophyta</taxon>
        <taxon>Embryophyta</taxon>
        <taxon>Tracheophyta</taxon>
        <taxon>Spermatophyta</taxon>
        <taxon>Magnoliopsida</taxon>
        <taxon>Liliopsida</taxon>
        <taxon>Poales</taxon>
        <taxon>Poaceae</taxon>
        <taxon>BOP clade</taxon>
        <taxon>Pooideae</taxon>
        <taxon>Triticodae</taxon>
        <taxon>Triticeae</taxon>
        <taxon>Triticinae</taxon>
        <taxon>Aegilops</taxon>
    </lineage>
</organism>
<sequence length="69" mass="7550">MQRDSGGARIGASPGPKIVFGVRKNLTRNDFCLHQLLSNKDSDQASSEWMNHLVRECAGLQSIGVSNFC</sequence>
<name>A0A453HYK4_AEGTS</name>
<reference evidence="1" key="4">
    <citation type="submission" date="2019-03" db="UniProtKB">
        <authorList>
            <consortium name="EnsemblPlants"/>
        </authorList>
    </citation>
    <scope>IDENTIFICATION</scope>
</reference>
<dbReference type="Proteomes" id="UP000015105">
    <property type="component" value="Chromosome 4D"/>
</dbReference>
<accession>A0A453HYK4</accession>
<protein>
    <submittedName>
        <fullName evidence="1">Uncharacterized protein</fullName>
    </submittedName>
</protein>
<keyword evidence="2" id="KW-1185">Reference proteome</keyword>
<dbReference type="AlphaFoldDB" id="A0A453HYK4"/>
<dbReference type="Gramene" id="AET4Gv20360900.17">
    <property type="protein sequence ID" value="AET4Gv20360900.17"/>
    <property type="gene ID" value="AET4Gv20360900"/>
</dbReference>
<dbReference type="EnsemblPlants" id="AET4Gv20360900.17">
    <property type="protein sequence ID" value="AET4Gv20360900.17"/>
    <property type="gene ID" value="AET4Gv20360900"/>
</dbReference>
<reference evidence="2" key="2">
    <citation type="journal article" date="2017" name="Nat. Plants">
        <title>The Aegilops tauschii genome reveals multiple impacts of transposons.</title>
        <authorList>
            <person name="Zhao G."/>
            <person name="Zou C."/>
            <person name="Li K."/>
            <person name="Wang K."/>
            <person name="Li T."/>
            <person name="Gao L."/>
            <person name="Zhang X."/>
            <person name="Wang H."/>
            <person name="Yang Z."/>
            <person name="Liu X."/>
            <person name="Jiang W."/>
            <person name="Mao L."/>
            <person name="Kong X."/>
            <person name="Jiao Y."/>
            <person name="Jia J."/>
        </authorList>
    </citation>
    <scope>NUCLEOTIDE SEQUENCE [LARGE SCALE GENOMIC DNA]</scope>
    <source>
        <strain evidence="2">cv. AL8/78</strain>
    </source>
</reference>
<evidence type="ECO:0000313" key="2">
    <source>
        <dbReference type="Proteomes" id="UP000015105"/>
    </source>
</evidence>
<reference evidence="1" key="5">
    <citation type="journal article" date="2021" name="G3 (Bethesda)">
        <title>Aegilops tauschii genome assembly Aet v5.0 features greater sequence contiguity and improved annotation.</title>
        <authorList>
            <person name="Wang L."/>
            <person name="Zhu T."/>
            <person name="Rodriguez J.C."/>
            <person name="Deal K.R."/>
            <person name="Dubcovsky J."/>
            <person name="McGuire P.E."/>
            <person name="Lux T."/>
            <person name="Spannagl M."/>
            <person name="Mayer K.F.X."/>
            <person name="Baldrich P."/>
            <person name="Meyers B.C."/>
            <person name="Huo N."/>
            <person name="Gu Y.Q."/>
            <person name="Zhou H."/>
            <person name="Devos K.M."/>
            <person name="Bennetzen J.L."/>
            <person name="Unver T."/>
            <person name="Budak H."/>
            <person name="Gulick P.J."/>
            <person name="Galiba G."/>
            <person name="Kalapos B."/>
            <person name="Nelson D.R."/>
            <person name="Li P."/>
            <person name="You F.M."/>
            <person name="Luo M.C."/>
            <person name="Dvorak J."/>
        </authorList>
    </citation>
    <scope>NUCLEOTIDE SEQUENCE [LARGE SCALE GENOMIC DNA]</scope>
    <source>
        <strain evidence="1">cv. AL8/78</strain>
    </source>
</reference>
<reference evidence="2" key="1">
    <citation type="journal article" date="2014" name="Science">
        <title>Ancient hybridizations among the ancestral genomes of bread wheat.</title>
        <authorList>
            <consortium name="International Wheat Genome Sequencing Consortium,"/>
            <person name="Marcussen T."/>
            <person name="Sandve S.R."/>
            <person name="Heier L."/>
            <person name="Spannagl M."/>
            <person name="Pfeifer M."/>
            <person name="Jakobsen K.S."/>
            <person name="Wulff B.B."/>
            <person name="Steuernagel B."/>
            <person name="Mayer K.F."/>
            <person name="Olsen O.A."/>
        </authorList>
    </citation>
    <scope>NUCLEOTIDE SEQUENCE [LARGE SCALE GENOMIC DNA]</scope>
    <source>
        <strain evidence="2">cv. AL8/78</strain>
    </source>
</reference>
<proteinExistence type="predicted"/>